<dbReference type="SUPFAM" id="SSF56281">
    <property type="entry name" value="Metallo-hydrolase/oxidoreductase"/>
    <property type="match status" value="1"/>
</dbReference>
<keyword evidence="4 8" id="KW-0479">Metal-binding</keyword>
<feature type="binding site" evidence="8">
    <location>
        <position position="274"/>
    </location>
    <ligand>
        <name>Zn(2+)</name>
        <dbReference type="ChEBI" id="CHEBI:29105"/>
        <label>2</label>
        <note>catalytic</note>
    </ligand>
</feature>
<organism evidence="10 11">
    <name type="scientific">Methanomicrobium antiquum</name>
    <dbReference type="NCBI Taxonomy" id="487686"/>
    <lineage>
        <taxon>Archaea</taxon>
        <taxon>Methanobacteriati</taxon>
        <taxon>Methanobacteriota</taxon>
        <taxon>Stenosarchaea group</taxon>
        <taxon>Methanomicrobia</taxon>
        <taxon>Methanomicrobiales</taxon>
        <taxon>Methanomicrobiaceae</taxon>
        <taxon>Methanomicrobium</taxon>
    </lineage>
</organism>
<accession>A0AAF0JNV3</accession>
<dbReference type="GO" id="GO:0008270">
    <property type="term" value="F:zinc ion binding"/>
    <property type="evidence" value="ECO:0007669"/>
    <property type="project" value="UniProtKB-UniRule"/>
</dbReference>
<dbReference type="GO" id="GO:0042781">
    <property type="term" value="F:3'-tRNA processing endoribonuclease activity"/>
    <property type="evidence" value="ECO:0007669"/>
    <property type="project" value="UniProtKB-UniRule"/>
</dbReference>
<dbReference type="PANTHER" id="PTHR46018">
    <property type="entry name" value="ZINC PHOSPHODIESTERASE ELAC PROTEIN 1"/>
    <property type="match status" value="1"/>
</dbReference>
<keyword evidence="3 8" id="KW-0540">Nuclease</keyword>
<dbReference type="Pfam" id="PF00753">
    <property type="entry name" value="Lactamase_B"/>
    <property type="match status" value="1"/>
</dbReference>
<proteinExistence type="inferred from homology"/>
<evidence type="ECO:0000256" key="8">
    <source>
        <dbReference type="HAMAP-Rule" id="MF_01818"/>
    </source>
</evidence>
<evidence type="ECO:0000256" key="3">
    <source>
        <dbReference type="ARBA" id="ARBA00022722"/>
    </source>
</evidence>
<evidence type="ECO:0000256" key="2">
    <source>
        <dbReference type="ARBA" id="ARBA00022694"/>
    </source>
</evidence>
<dbReference type="KEGG" id="manq:L1994_05100"/>
<comment type="subunit">
    <text evidence="1 8">Homodimer.</text>
</comment>
<feature type="binding site" evidence="8">
    <location>
        <position position="69"/>
    </location>
    <ligand>
        <name>Zn(2+)</name>
        <dbReference type="ChEBI" id="CHEBI:29105"/>
        <label>2</label>
        <note>catalytic</note>
    </ligand>
</feature>
<reference evidence="10" key="1">
    <citation type="submission" date="2022-01" db="EMBL/GenBank/DDBJ databases">
        <title>Complete genome of Methanomicrobium antiquum DSM 21220.</title>
        <authorList>
            <person name="Chen S.-C."/>
            <person name="You Y.-T."/>
            <person name="Zhou Y.-Z."/>
            <person name="Lai M.-C."/>
        </authorList>
    </citation>
    <scope>NUCLEOTIDE SEQUENCE</scope>
    <source>
        <strain evidence="10">DSM 21220</strain>
    </source>
</reference>
<keyword evidence="7 8" id="KW-0862">Zinc</keyword>
<feature type="binding site" evidence="8">
    <location>
        <position position="141"/>
    </location>
    <ligand>
        <name>Zn(2+)</name>
        <dbReference type="ChEBI" id="CHEBI:29105"/>
        <label>1</label>
        <note>catalytic</note>
    </ligand>
</feature>
<keyword evidence="2 8" id="KW-0819">tRNA processing</keyword>
<dbReference type="NCBIfam" id="NF000801">
    <property type="entry name" value="PRK00055.1-3"/>
    <property type="match status" value="1"/>
</dbReference>
<sequence length="312" mass="35015">MSGETLQVYFLGTAGALPTPNKNPSCFLIRRGSDTILFDCGEGSQQQMMRARTGFTVDAVFITHWHADHYLGLPGLVQTMSFMGRKEPLMLYGPKWIDEFTENLEGISKTKLGFKIIPNEIRENSVIPFDGYTVRAFSSKHAMPCLGYILAEDERPGRFDREQAISLGIRPGPLFGKLQRGDSIKIERDGKEIAIHPSDVMGPPRPGRKIVYTGDTRPDCDDWIKYGEGADLLIHDSTYDDSEKERAIEVFHSTAGEAGEIAFKINAQRLALVHISSRYTNMTNHIRDAGKQYRSEIIAPEDLDMIEIPFRG</sequence>
<evidence type="ECO:0000313" key="10">
    <source>
        <dbReference type="EMBL" id="WFN37766.1"/>
    </source>
</evidence>
<name>A0AAF0JNV3_9EURY</name>
<comment type="catalytic activity">
    <reaction evidence="8">
        <text>Endonucleolytic cleavage of RNA, removing extra 3' nucleotides from tRNA precursor, generating 3' termini of tRNAs. A 3'-hydroxy group is left at the tRNA terminus and a 5'-phosphoryl group is left at the trailer molecule.</text>
        <dbReference type="EC" id="3.1.26.11"/>
    </reaction>
</comment>
<dbReference type="Proteomes" id="UP001218895">
    <property type="component" value="Chromosome"/>
</dbReference>
<dbReference type="InterPro" id="IPR013471">
    <property type="entry name" value="RNase_Z/BN"/>
</dbReference>
<feature type="binding site" evidence="8">
    <location>
        <position position="215"/>
    </location>
    <ligand>
        <name>Zn(2+)</name>
        <dbReference type="ChEBI" id="CHEBI:29105"/>
        <label>1</label>
        <note>catalytic</note>
    </ligand>
</feature>
<dbReference type="RefSeq" id="WP_278100606.1">
    <property type="nucleotide sequence ID" value="NZ_CP091092.1"/>
</dbReference>
<evidence type="ECO:0000259" key="9">
    <source>
        <dbReference type="SMART" id="SM00849"/>
    </source>
</evidence>
<dbReference type="NCBIfam" id="TIGR02651">
    <property type="entry name" value="RNase_Z"/>
    <property type="match status" value="1"/>
</dbReference>
<protein>
    <recommendedName>
        <fullName evidence="8">Ribonuclease Z</fullName>
        <shortName evidence="8">RNase Z</shortName>
        <ecNumber evidence="8">3.1.26.11</ecNumber>
    </recommendedName>
    <alternativeName>
        <fullName evidence="8">tRNA 3 endonuclease</fullName>
    </alternativeName>
    <alternativeName>
        <fullName evidence="8">tRNase Z</fullName>
    </alternativeName>
</protein>
<feature type="domain" description="Metallo-beta-lactamase" evidence="9">
    <location>
        <begin position="23"/>
        <end position="252"/>
    </location>
</feature>
<comment type="similarity">
    <text evidence="8">Belongs to the RNase Z family.</text>
</comment>
<dbReference type="HAMAP" id="MF_01818">
    <property type="entry name" value="RNase_Z_BN"/>
    <property type="match status" value="1"/>
</dbReference>
<keyword evidence="5 8" id="KW-0255">Endonuclease</keyword>
<dbReference type="GeneID" id="79949752"/>
<dbReference type="CDD" id="cd07717">
    <property type="entry name" value="RNaseZ_ZiPD-like_MBL-fold"/>
    <property type="match status" value="1"/>
</dbReference>
<evidence type="ECO:0000313" key="11">
    <source>
        <dbReference type="Proteomes" id="UP001218895"/>
    </source>
</evidence>
<dbReference type="EC" id="3.1.26.11" evidence="8"/>
<dbReference type="PANTHER" id="PTHR46018:SF2">
    <property type="entry name" value="ZINC PHOSPHODIESTERASE ELAC PROTEIN 1"/>
    <property type="match status" value="1"/>
</dbReference>
<dbReference type="Pfam" id="PF12706">
    <property type="entry name" value="Lactamase_B_2"/>
    <property type="match status" value="1"/>
</dbReference>
<feature type="active site" description="Proton acceptor" evidence="8">
    <location>
        <position position="68"/>
    </location>
</feature>
<dbReference type="SMART" id="SM00849">
    <property type="entry name" value="Lactamase_B"/>
    <property type="match status" value="1"/>
</dbReference>
<dbReference type="EMBL" id="CP091092">
    <property type="protein sequence ID" value="WFN37766.1"/>
    <property type="molecule type" value="Genomic_DNA"/>
</dbReference>
<dbReference type="Gene3D" id="3.60.15.10">
    <property type="entry name" value="Ribonuclease Z/Hydroxyacylglutathione hydrolase-like"/>
    <property type="match status" value="1"/>
</dbReference>
<evidence type="ECO:0000256" key="6">
    <source>
        <dbReference type="ARBA" id="ARBA00022801"/>
    </source>
</evidence>
<keyword evidence="6 8" id="KW-0378">Hydrolase</keyword>
<evidence type="ECO:0000256" key="5">
    <source>
        <dbReference type="ARBA" id="ARBA00022759"/>
    </source>
</evidence>
<feature type="binding site" evidence="8">
    <location>
        <position position="215"/>
    </location>
    <ligand>
        <name>Zn(2+)</name>
        <dbReference type="ChEBI" id="CHEBI:29105"/>
        <label>2</label>
        <note>catalytic</note>
    </ligand>
</feature>
<dbReference type="InterPro" id="IPR001279">
    <property type="entry name" value="Metallo-B-lactamas"/>
</dbReference>
<gene>
    <name evidence="8 10" type="primary">rnz</name>
    <name evidence="10" type="ORF">L1994_05100</name>
</gene>
<evidence type="ECO:0000256" key="4">
    <source>
        <dbReference type="ARBA" id="ARBA00022723"/>
    </source>
</evidence>
<dbReference type="AlphaFoldDB" id="A0AAF0JNV3"/>
<evidence type="ECO:0000256" key="1">
    <source>
        <dbReference type="ARBA" id="ARBA00011738"/>
    </source>
</evidence>
<keyword evidence="11" id="KW-1185">Reference proteome</keyword>
<feature type="binding site" evidence="8">
    <location>
        <position position="64"/>
    </location>
    <ligand>
        <name>Zn(2+)</name>
        <dbReference type="ChEBI" id="CHEBI:29105"/>
        <label>1</label>
        <note>catalytic</note>
    </ligand>
</feature>
<feature type="binding site" evidence="8">
    <location>
        <position position="68"/>
    </location>
    <ligand>
        <name>Zn(2+)</name>
        <dbReference type="ChEBI" id="CHEBI:29105"/>
        <label>2</label>
        <note>catalytic</note>
    </ligand>
</feature>
<dbReference type="InterPro" id="IPR036866">
    <property type="entry name" value="RibonucZ/Hydroxyglut_hydro"/>
</dbReference>
<evidence type="ECO:0000256" key="7">
    <source>
        <dbReference type="ARBA" id="ARBA00022833"/>
    </source>
</evidence>
<comment type="function">
    <text evidence="8">Zinc phosphodiesterase, which displays some tRNA 3'-processing endonuclease activity. Probably involved in tRNA maturation, by removing a 3'-trailer from precursor tRNA.</text>
</comment>
<feature type="binding site" evidence="8">
    <location>
        <position position="66"/>
    </location>
    <ligand>
        <name>Zn(2+)</name>
        <dbReference type="ChEBI" id="CHEBI:29105"/>
        <label>1</label>
        <note>catalytic</note>
    </ligand>
</feature>
<comment type="cofactor">
    <cofactor evidence="8">
        <name>Zn(2+)</name>
        <dbReference type="ChEBI" id="CHEBI:29105"/>
    </cofactor>
    <text evidence="8">Binds 2 Zn(2+) ions.</text>
</comment>